<evidence type="ECO:0000313" key="5">
    <source>
        <dbReference type="EMBL" id="KAF3228338.1"/>
    </source>
</evidence>
<gene>
    <name evidence="5" type="ORF">TWF106_007370</name>
    <name evidence="6" type="ORF">TWF191_002436</name>
    <name evidence="4" type="ORF">TWF679_005272</name>
</gene>
<dbReference type="EMBL" id="WIWS01000004">
    <property type="protein sequence ID" value="KAF3228338.1"/>
    <property type="molecule type" value="Genomic_DNA"/>
</dbReference>
<evidence type="ECO:0000256" key="1">
    <source>
        <dbReference type="ARBA" id="ARBA00022729"/>
    </source>
</evidence>
<evidence type="ECO:0000313" key="7">
    <source>
        <dbReference type="Proteomes" id="UP000472727"/>
    </source>
</evidence>
<evidence type="ECO:0000313" key="4">
    <source>
        <dbReference type="EMBL" id="KAF3213455.1"/>
    </source>
</evidence>
<evidence type="ECO:0000256" key="2">
    <source>
        <dbReference type="SAM" id="SignalP"/>
    </source>
</evidence>
<dbReference type="Proteomes" id="UP000614610">
    <property type="component" value="Unassembled WGS sequence"/>
</dbReference>
<dbReference type="Proteomes" id="UP000483672">
    <property type="component" value="Unassembled WGS sequence"/>
</dbReference>
<evidence type="ECO:0000313" key="8">
    <source>
        <dbReference type="Proteomes" id="UP000483672"/>
    </source>
</evidence>
<feature type="domain" description="CBM1" evidence="3">
    <location>
        <begin position="24"/>
        <end position="65"/>
    </location>
</feature>
<dbReference type="InterPro" id="IPR000254">
    <property type="entry name" value="CBD"/>
</dbReference>
<dbReference type="SMART" id="SM00236">
    <property type="entry name" value="fCBD"/>
    <property type="match status" value="1"/>
</dbReference>
<evidence type="ECO:0000259" key="3">
    <source>
        <dbReference type="PROSITE" id="PS51164"/>
    </source>
</evidence>
<feature type="chain" id="PRO_5041090703" description="CBM1 domain-containing protein" evidence="2">
    <location>
        <begin position="19"/>
        <end position="375"/>
    </location>
</feature>
<dbReference type="AlphaFoldDB" id="A0A6G1MB24"/>
<dbReference type="Pfam" id="PF00734">
    <property type="entry name" value="CBM_1"/>
    <property type="match status" value="1"/>
</dbReference>
<dbReference type="GO" id="GO:0005975">
    <property type="term" value="P:carbohydrate metabolic process"/>
    <property type="evidence" value="ECO:0007669"/>
    <property type="project" value="InterPro"/>
</dbReference>
<keyword evidence="1 2" id="KW-0732">Signal</keyword>
<dbReference type="EMBL" id="WIWT01000025">
    <property type="protein sequence ID" value="KAF3213455.1"/>
    <property type="molecule type" value="Genomic_DNA"/>
</dbReference>
<reference evidence="7 8" key="1">
    <citation type="submission" date="2019-06" db="EMBL/GenBank/DDBJ databases">
        <authorList>
            <person name="Palmer J.M."/>
        </authorList>
    </citation>
    <scope>NUCLEOTIDE SEQUENCE</scope>
    <source>
        <strain evidence="5 7">TWF106</strain>
        <strain evidence="6 8">TWF191</strain>
        <strain evidence="4">TWF679</strain>
    </source>
</reference>
<dbReference type="InterPro" id="IPR035971">
    <property type="entry name" value="CBD_sf"/>
</dbReference>
<proteinExistence type="predicted"/>
<name>A0A6G1MB24_ORBOL</name>
<protein>
    <recommendedName>
        <fullName evidence="3">CBM1 domain-containing protein</fullName>
    </recommendedName>
</protein>
<dbReference type="GO" id="GO:0030248">
    <property type="term" value="F:cellulose binding"/>
    <property type="evidence" value="ECO:0007669"/>
    <property type="project" value="InterPro"/>
</dbReference>
<organism evidence="4 9">
    <name type="scientific">Orbilia oligospora</name>
    <name type="common">Nematode-trapping fungus</name>
    <name type="synonym">Arthrobotrys oligospora</name>
    <dbReference type="NCBI Taxonomy" id="2813651"/>
    <lineage>
        <taxon>Eukaryota</taxon>
        <taxon>Fungi</taxon>
        <taxon>Dikarya</taxon>
        <taxon>Ascomycota</taxon>
        <taxon>Pezizomycotina</taxon>
        <taxon>Orbiliomycetes</taxon>
        <taxon>Orbiliales</taxon>
        <taxon>Orbiliaceae</taxon>
        <taxon>Orbilia</taxon>
    </lineage>
</organism>
<dbReference type="PROSITE" id="PS51164">
    <property type="entry name" value="CBM1_2"/>
    <property type="match status" value="1"/>
</dbReference>
<evidence type="ECO:0000313" key="6">
    <source>
        <dbReference type="EMBL" id="KAF3228580.1"/>
    </source>
</evidence>
<evidence type="ECO:0000313" key="9">
    <source>
        <dbReference type="Proteomes" id="UP000614610"/>
    </source>
</evidence>
<dbReference type="OrthoDB" id="2119228at2759"/>
<dbReference type="GO" id="GO:0005576">
    <property type="term" value="C:extracellular region"/>
    <property type="evidence" value="ECO:0007669"/>
    <property type="project" value="InterPro"/>
</dbReference>
<feature type="signal peptide" evidence="2">
    <location>
        <begin position="1"/>
        <end position="18"/>
    </location>
</feature>
<comment type="caution">
    <text evidence="4">The sequence shown here is derived from an EMBL/GenBank/DDBJ whole genome shotgun (WGS) entry which is preliminary data.</text>
</comment>
<dbReference type="Proteomes" id="UP000472727">
    <property type="component" value="Unassembled WGS sequence"/>
</dbReference>
<dbReference type="EMBL" id="WIPF01000015">
    <property type="protein sequence ID" value="KAF3228580.1"/>
    <property type="molecule type" value="Genomic_DNA"/>
</dbReference>
<accession>A0A6G1MB24</accession>
<dbReference type="SUPFAM" id="SSF57180">
    <property type="entry name" value="Cellulose-binding domain"/>
    <property type="match status" value="1"/>
</dbReference>
<sequence>MTVNIGIVIGIILGAASAQVTPAPSQTLWGQCGGIAWTGPTTCSPYYSNTPVKCTTYNPYYAQCIPDNDKPTTTPSPTTTIRDCMPMLSCTTSLCGANCPDRTLTACVTHNACATTTPGRPTFPICECTTSSTSSRCTTTSTCSPYLDCCKYTQTACASYCIGQPPPTTVPYPISSCSRTTCAPTSTTCISSLSTCAYFSACCGMSQIKCANYCEGATPPPIQSPTTIACVCPTPTTTPIDTCSLTSRTCTTYDGCCGRTSTACVNFCGTSFSGRIPYTRATCTVCPTSSTTTCIKTSSCYDVPLCCGRSTSSCISWCSGTTPPPTSTATRLVCTCPPNTTTTIRVTTPTAIVKRVHTVQHKRAWKGKAYGDVKA</sequence>